<dbReference type="SMART" id="SM00382">
    <property type="entry name" value="AAA"/>
    <property type="match status" value="1"/>
</dbReference>
<keyword evidence="3" id="KW-0067">ATP-binding</keyword>
<organism evidence="5 6">
    <name type="scientific">Hydrogenimonas cancrithermarum</name>
    <dbReference type="NCBI Taxonomy" id="2993563"/>
    <lineage>
        <taxon>Bacteria</taxon>
        <taxon>Pseudomonadati</taxon>
        <taxon>Campylobacterota</taxon>
        <taxon>Epsilonproteobacteria</taxon>
        <taxon>Campylobacterales</taxon>
        <taxon>Hydrogenimonadaceae</taxon>
        <taxon>Hydrogenimonas</taxon>
    </lineage>
</organism>
<dbReference type="Proteomes" id="UP001321445">
    <property type="component" value="Chromosome"/>
</dbReference>
<dbReference type="SUPFAM" id="SSF52540">
    <property type="entry name" value="P-loop containing nucleoside triphosphate hydrolases"/>
    <property type="match status" value="1"/>
</dbReference>
<name>A0ABN6WTJ3_9BACT</name>
<reference evidence="5 6" key="1">
    <citation type="submission" date="2023-03" db="EMBL/GenBank/DDBJ databases">
        <title>Description of Hydrogenimonas sp. ISO32.</title>
        <authorList>
            <person name="Mino S."/>
            <person name="Fukazawa S."/>
            <person name="Sawabe T."/>
        </authorList>
    </citation>
    <scope>NUCLEOTIDE SEQUENCE [LARGE SCALE GENOMIC DNA]</scope>
    <source>
        <strain evidence="5 6">ISO32</strain>
    </source>
</reference>
<evidence type="ECO:0000259" key="4">
    <source>
        <dbReference type="PROSITE" id="PS50893"/>
    </source>
</evidence>
<sequence>MKIEDLTFGYSEEKLLYRNFSLTLYAGEIVTILGPSGSGKSTLFELIAGNLKPMAGVIEKAPFSQVFQDPYSSFHPTYTIENQIADVAPLEGMNELCEQMGFARELLEKRPHELSGGQLQRASILRALLMKPRLLLADEPTSALDNLIQLDVMRLLLETLDRVGILMITHDRDLAKWCSDRVVEL</sequence>
<dbReference type="PROSITE" id="PS50893">
    <property type="entry name" value="ABC_TRANSPORTER_2"/>
    <property type="match status" value="1"/>
</dbReference>
<evidence type="ECO:0000256" key="3">
    <source>
        <dbReference type="ARBA" id="ARBA00022840"/>
    </source>
</evidence>
<dbReference type="InterPro" id="IPR003439">
    <property type="entry name" value="ABC_transporter-like_ATP-bd"/>
</dbReference>
<dbReference type="EMBL" id="AP027370">
    <property type="protein sequence ID" value="BDY12074.1"/>
    <property type="molecule type" value="Genomic_DNA"/>
</dbReference>
<dbReference type="PANTHER" id="PTHR43776">
    <property type="entry name" value="TRANSPORT ATP-BINDING PROTEIN"/>
    <property type="match status" value="1"/>
</dbReference>
<dbReference type="Gene3D" id="3.40.50.300">
    <property type="entry name" value="P-loop containing nucleotide triphosphate hydrolases"/>
    <property type="match status" value="1"/>
</dbReference>
<keyword evidence="2" id="KW-0547">Nucleotide-binding</keyword>
<evidence type="ECO:0000256" key="1">
    <source>
        <dbReference type="ARBA" id="ARBA00022448"/>
    </source>
</evidence>
<keyword evidence="1" id="KW-0813">Transport</keyword>
<protein>
    <recommendedName>
        <fullName evidence="4">ABC transporter domain-containing protein</fullName>
    </recommendedName>
</protein>
<dbReference type="PROSITE" id="PS00211">
    <property type="entry name" value="ABC_TRANSPORTER_1"/>
    <property type="match status" value="1"/>
</dbReference>
<dbReference type="InterPro" id="IPR050319">
    <property type="entry name" value="ABC_transp_ATP-bind"/>
</dbReference>
<evidence type="ECO:0000313" key="6">
    <source>
        <dbReference type="Proteomes" id="UP001321445"/>
    </source>
</evidence>
<keyword evidence="6" id="KW-1185">Reference proteome</keyword>
<feature type="domain" description="ABC transporter" evidence="4">
    <location>
        <begin position="1"/>
        <end position="185"/>
    </location>
</feature>
<dbReference type="InterPro" id="IPR027417">
    <property type="entry name" value="P-loop_NTPase"/>
</dbReference>
<evidence type="ECO:0000313" key="5">
    <source>
        <dbReference type="EMBL" id="BDY12074.1"/>
    </source>
</evidence>
<evidence type="ECO:0000256" key="2">
    <source>
        <dbReference type="ARBA" id="ARBA00022741"/>
    </source>
</evidence>
<dbReference type="Pfam" id="PF00005">
    <property type="entry name" value="ABC_tran"/>
    <property type="match status" value="1"/>
</dbReference>
<proteinExistence type="predicted"/>
<dbReference type="InterPro" id="IPR017871">
    <property type="entry name" value="ABC_transporter-like_CS"/>
</dbReference>
<accession>A0ABN6WTJ3</accession>
<dbReference type="InterPro" id="IPR003593">
    <property type="entry name" value="AAA+_ATPase"/>
</dbReference>
<gene>
    <name evidence="5" type="ORF">HCR_03860</name>
</gene>